<evidence type="ECO:0000256" key="6">
    <source>
        <dbReference type="ARBA" id="ARBA00022898"/>
    </source>
</evidence>
<comment type="miscellaneous">
    <text evidence="8">In eukaryotes there are cytoplasmic, mitochondrial and chloroplastic isozymes.</text>
</comment>
<dbReference type="Pfam" id="PF00155">
    <property type="entry name" value="Aminotran_1_2"/>
    <property type="match status" value="1"/>
</dbReference>
<reference evidence="11" key="1">
    <citation type="submission" date="2016-04" db="EMBL/GenBank/DDBJ databases">
        <title>Comparative genomics of biotechnologically important yeasts.</title>
        <authorList>
            <consortium name="DOE Joint Genome Institute"/>
            <person name="Riley R."/>
            <person name="Haridas S."/>
            <person name="Wolfe K.H."/>
            <person name="Lopes M.R."/>
            <person name="Hittinger C.T."/>
            <person name="Goker M."/>
            <person name="Salamov A."/>
            <person name="Wisecaver J."/>
            <person name="Long T.M."/>
            <person name="Aerts A.L."/>
            <person name="Barry K."/>
            <person name="Choi C."/>
            <person name="Clum A."/>
            <person name="Coughlan A.Y."/>
            <person name="Deshpande S."/>
            <person name="Douglass A.P."/>
            <person name="Hanson S.J."/>
            <person name="Klenk H.-P."/>
            <person name="Labutti K."/>
            <person name="Lapidus A."/>
            <person name="Lindquist E."/>
            <person name="Lipzen A."/>
            <person name="Meier-Kolthoff J.P."/>
            <person name="Ohm R.A."/>
            <person name="Otillar R.P."/>
            <person name="Pangilinan J."/>
            <person name="Peng Y."/>
            <person name="Rokas A."/>
            <person name="Rosa C.A."/>
            <person name="Scheuner C."/>
            <person name="Sibirny A.A."/>
            <person name="Slot J.C."/>
            <person name="Stielow J.B."/>
            <person name="Sun H."/>
            <person name="Kurtzman C.P."/>
            <person name="Blackwell M."/>
            <person name="Grigoriev I.V."/>
            <person name="Jeffries T.W."/>
        </authorList>
    </citation>
    <scope>NUCLEOTIDE SEQUENCE [LARGE SCALE GENOMIC DNA]</scope>
    <source>
        <strain evidence="11">NRRL YB-2248</strain>
    </source>
</reference>
<dbReference type="Gene3D" id="3.90.1150.10">
    <property type="entry name" value="Aspartate Aminotransferase, domain 1"/>
    <property type="match status" value="1"/>
</dbReference>
<evidence type="ECO:0000256" key="7">
    <source>
        <dbReference type="ARBA" id="ARBA00049185"/>
    </source>
</evidence>
<evidence type="ECO:0000313" key="10">
    <source>
        <dbReference type="EMBL" id="ODV84437.1"/>
    </source>
</evidence>
<dbReference type="EMBL" id="KV453857">
    <property type="protein sequence ID" value="ODV84437.1"/>
    <property type="molecule type" value="Genomic_DNA"/>
</dbReference>
<evidence type="ECO:0000256" key="2">
    <source>
        <dbReference type="ARBA" id="ARBA00007441"/>
    </source>
</evidence>
<comment type="subunit">
    <text evidence="3 8">Homodimer.</text>
</comment>
<protein>
    <recommendedName>
        <fullName evidence="8">Aspartate aminotransferase</fullName>
        <ecNumber evidence="8">2.6.1.1</ecNumber>
    </recommendedName>
</protein>
<evidence type="ECO:0000256" key="3">
    <source>
        <dbReference type="ARBA" id="ARBA00011738"/>
    </source>
</evidence>
<dbReference type="GO" id="GO:0006533">
    <property type="term" value="P:L-aspartate catabolic process"/>
    <property type="evidence" value="ECO:0007669"/>
    <property type="project" value="TreeGrafter"/>
</dbReference>
<dbReference type="GO" id="GO:0004069">
    <property type="term" value="F:L-aspartate:2-oxoglutarate aminotransferase activity"/>
    <property type="evidence" value="ECO:0007669"/>
    <property type="project" value="UniProtKB-EC"/>
</dbReference>
<dbReference type="PANTHER" id="PTHR11879:SF22">
    <property type="entry name" value="ASPARTATE AMINOTRANSFERASE, MITOCHONDRIAL"/>
    <property type="match status" value="1"/>
</dbReference>
<keyword evidence="11" id="KW-1185">Reference proteome</keyword>
<accession>A0A1E4SY59</accession>
<comment type="catalytic activity">
    <reaction evidence="7 8">
        <text>L-aspartate + 2-oxoglutarate = oxaloacetate + L-glutamate</text>
        <dbReference type="Rhea" id="RHEA:21824"/>
        <dbReference type="ChEBI" id="CHEBI:16452"/>
        <dbReference type="ChEBI" id="CHEBI:16810"/>
        <dbReference type="ChEBI" id="CHEBI:29985"/>
        <dbReference type="ChEBI" id="CHEBI:29991"/>
        <dbReference type="EC" id="2.6.1.1"/>
    </reaction>
</comment>
<dbReference type="InterPro" id="IPR015421">
    <property type="entry name" value="PyrdxlP-dep_Trfase_major"/>
</dbReference>
<name>A0A1E4SY59_9ASCO</name>
<dbReference type="InterPro" id="IPR015424">
    <property type="entry name" value="PyrdxlP-dep_Trfase"/>
</dbReference>
<dbReference type="CDD" id="cd00609">
    <property type="entry name" value="AAT_like"/>
    <property type="match status" value="1"/>
</dbReference>
<evidence type="ECO:0000256" key="8">
    <source>
        <dbReference type="RuleBase" id="RU000480"/>
    </source>
</evidence>
<dbReference type="GO" id="GO:0005739">
    <property type="term" value="C:mitochondrion"/>
    <property type="evidence" value="ECO:0007669"/>
    <property type="project" value="TreeGrafter"/>
</dbReference>
<feature type="domain" description="Aminotransferase class I/classII large" evidence="9">
    <location>
        <begin position="49"/>
        <end position="423"/>
    </location>
</feature>
<dbReference type="PRINTS" id="PR00799">
    <property type="entry name" value="TRANSAMINASE"/>
</dbReference>
<evidence type="ECO:0000313" key="11">
    <source>
        <dbReference type="Proteomes" id="UP000094801"/>
    </source>
</evidence>
<dbReference type="Proteomes" id="UP000094801">
    <property type="component" value="Unassembled WGS sequence"/>
</dbReference>
<proteinExistence type="inferred from homology"/>
<dbReference type="EC" id="2.6.1.1" evidence="8"/>
<gene>
    <name evidence="10" type="ORF">CANARDRAFT_201304</name>
</gene>
<dbReference type="NCBIfam" id="NF006719">
    <property type="entry name" value="PRK09257.1"/>
    <property type="match status" value="1"/>
</dbReference>
<dbReference type="STRING" id="983967.A0A1E4SY59"/>
<dbReference type="InterPro" id="IPR004838">
    <property type="entry name" value="NHTrfase_class1_PyrdxlP-BS"/>
</dbReference>
<dbReference type="Gene3D" id="3.40.640.10">
    <property type="entry name" value="Type I PLP-dependent aspartate aminotransferase-like (Major domain)"/>
    <property type="match status" value="1"/>
</dbReference>
<dbReference type="GO" id="GO:0030170">
    <property type="term" value="F:pyridoxal phosphate binding"/>
    <property type="evidence" value="ECO:0007669"/>
    <property type="project" value="InterPro"/>
</dbReference>
<dbReference type="InterPro" id="IPR004839">
    <property type="entry name" value="Aminotransferase_I/II_large"/>
</dbReference>
<organism evidence="10 11">
    <name type="scientific">[Candida] arabinofermentans NRRL YB-2248</name>
    <dbReference type="NCBI Taxonomy" id="983967"/>
    <lineage>
        <taxon>Eukaryota</taxon>
        <taxon>Fungi</taxon>
        <taxon>Dikarya</taxon>
        <taxon>Ascomycota</taxon>
        <taxon>Saccharomycotina</taxon>
        <taxon>Pichiomycetes</taxon>
        <taxon>Pichiales</taxon>
        <taxon>Pichiaceae</taxon>
        <taxon>Ogataea</taxon>
        <taxon>Ogataea/Candida clade</taxon>
    </lineage>
</organism>
<evidence type="ECO:0000256" key="1">
    <source>
        <dbReference type="ARBA" id="ARBA00001933"/>
    </source>
</evidence>
<evidence type="ECO:0000256" key="4">
    <source>
        <dbReference type="ARBA" id="ARBA00022576"/>
    </source>
</evidence>
<dbReference type="SUPFAM" id="SSF53383">
    <property type="entry name" value="PLP-dependent transferases"/>
    <property type="match status" value="1"/>
</dbReference>
<comment type="cofactor">
    <cofactor evidence="1">
        <name>pyridoxal 5'-phosphate</name>
        <dbReference type="ChEBI" id="CHEBI:597326"/>
    </cofactor>
</comment>
<dbReference type="PANTHER" id="PTHR11879">
    <property type="entry name" value="ASPARTATE AMINOTRANSFERASE"/>
    <property type="match status" value="1"/>
</dbReference>
<dbReference type="AlphaFoldDB" id="A0A1E4SY59"/>
<dbReference type="PROSITE" id="PS00105">
    <property type="entry name" value="AA_TRANSFER_CLASS_1"/>
    <property type="match status" value="1"/>
</dbReference>
<comment type="similarity">
    <text evidence="2">Belongs to the class-I pyridoxal-phosphate-dependent aminotransferase family.</text>
</comment>
<keyword evidence="5 8" id="KW-0808">Transferase</keyword>
<evidence type="ECO:0000256" key="5">
    <source>
        <dbReference type="ARBA" id="ARBA00022679"/>
    </source>
</evidence>
<dbReference type="FunFam" id="3.40.640.10:FF:000066">
    <property type="entry name" value="Aspartate aminotransferase"/>
    <property type="match status" value="1"/>
</dbReference>
<sequence length="429" mass="47864">MFRLAARKQSQFVSLVTKRNQSFWASIQKAPADKILGLTVLYNNDTNPNKINLGVGAYRDNEGKPWILPSVKAAEEILSKTEVNKEYVPIVGSPKFNELIKKMLYTNDEAGLQLLKDERIVTAQGISGTGSLRVLGEFIKTFHSNKKVLVPNPTWANHVAILEKSGLITDKYSYYDFETNALNESGMLADLAAAEPGTVVLLHACCHNPTGVDPELEQWDKILDVISEKKLLPILDMAYQGFRSGNPIDDLAILFKFNKAVADGKLPNFMLSQSFAKNMGLYGERVGSLSLITSGAEESVRVKSQLEKVIRPLYSSPPSHGSKLVEIILSEESIYNQWLEDVKIMSDRLVDMRALLYDKLKNTYGNKLNWEHLLNQKGMFCYTGLSEEQVQKLIEKSVYLTSDGRISIAGIYPANVDNLAKAIHEVTSE</sequence>
<dbReference type="InterPro" id="IPR015422">
    <property type="entry name" value="PyrdxlP-dep_Trfase_small"/>
</dbReference>
<keyword evidence="4 8" id="KW-0032">Aminotransferase</keyword>
<keyword evidence="6" id="KW-0663">Pyridoxal phosphate</keyword>
<evidence type="ECO:0000259" key="9">
    <source>
        <dbReference type="Pfam" id="PF00155"/>
    </source>
</evidence>
<dbReference type="OrthoDB" id="6752799at2759"/>
<dbReference type="InterPro" id="IPR000796">
    <property type="entry name" value="Asp_trans"/>
</dbReference>